<dbReference type="InterPro" id="IPR024519">
    <property type="entry name" value="IAT_beta"/>
</dbReference>
<comment type="similarity">
    <text evidence="1">Belongs to the intimin/invasin family.</text>
</comment>
<protein>
    <recommendedName>
        <fullName evidence="2">Big-1 domain-containing protein</fullName>
    </recommendedName>
</protein>
<evidence type="ECO:0000313" key="4">
    <source>
        <dbReference type="Proteomes" id="UP000288804"/>
    </source>
</evidence>
<evidence type="ECO:0000313" key="3">
    <source>
        <dbReference type="EMBL" id="QAX80563.1"/>
    </source>
</evidence>
<gene>
    <name evidence="3" type="ORF">D5F51_19775</name>
</gene>
<dbReference type="InterPro" id="IPR038177">
    <property type="entry name" value="IAT_beta_sf"/>
</dbReference>
<dbReference type="Proteomes" id="UP000288804">
    <property type="component" value="Chromosome"/>
</dbReference>
<dbReference type="InterPro" id="IPR008964">
    <property type="entry name" value="Invasin/intimin_cell_adhesion"/>
</dbReference>
<dbReference type="InterPro" id="IPR051715">
    <property type="entry name" value="Intimin-Invasin_domain"/>
</dbReference>
<name>A0ABX5R5E2_9GAMM</name>
<dbReference type="EMBL" id="CP032487">
    <property type="protein sequence ID" value="QAX80563.1"/>
    <property type="molecule type" value="Genomic_DNA"/>
</dbReference>
<dbReference type="Gene3D" id="2.40.160.160">
    <property type="entry name" value="Inverse autotransporter, beta-domain"/>
    <property type="match status" value="1"/>
</dbReference>
<dbReference type="InterPro" id="IPR003535">
    <property type="entry name" value="Intimin/invasin_bac"/>
</dbReference>
<feature type="domain" description="Big-1" evidence="2">
    <location>
        <begin position="551"/>
        <end position="648"/>
    </location>
</feature>
<evidence type="ECO:0000256" key="1">
    <source>
        <dbReference type="ARBA" id="ARBA00010116"/>
    </source>
</evidence>
<sequence length="844" mass="90889">MNIYRTFSKPFNKLTIGDEIDVPGKRSPFAIDNEKNNNTDISQENKFASHTLSGAAALTSDNTVNAGKQILRSAANNEFNSSAQQWLNQFGTARVEMNLDDEFKLDGSAIDVLLPLYDNQQSILFTQLGVRNKDNRNTVNIGAGVRTFHNNWMYGMNTFLDKDITGKNQRIGVGAEAWTDYLKLSANSYIGTTDWHQSRDFADYDERPANGYDVRAEAYLPSHPQLGGKVMYEQYRGDEVALFGKDARQKDPHAITAGVNYTPIPLVTIGVEHRAGKSSNNDSSINFQLNYRLNESWQSHINPSAVAATRTLAGSRYDLVERNNNIVMDYQKQELLRLTLPASIHNDAGMTVNITADVATKYGLDHIKWDSPALIAAGGSIKQLSTQVLQITLPLSVPNSSNRYPLTAVAYDIKGNVSNQAKTLINVNTQSVTNSALGAEPQTLPANGSATSEIIIKLRDNNSKPISGMSEKLALSMNFATDSGSQNLRNTDIQEQLRLDEVITEISPGDYRTVLTAGTRAGNVTITSSLGSQSLDSTVVTLTQDTVVGNNSSLTVAPSTIVANGSDAATLTFTAQGANNNPIRGLAVTFALSGAAAPGSTVGPTTDNGNGTYTANLTGQNDGVVTVVPKVAEIPVTGAANSKVVTLTSPDTITGIVANGHTFAVDAGFPTTGFAGAKFQMMINGNTTKNSDYNWSSDNISLVSIDTTGSVTFRDPANAPSSEIKITANPKAGGSALSYTFRITDWFSDKMYGTHTNQVARDTCQDAGKNLPPLNKLTNGHYTRGIGSLWAEWGNLRDNFGFYNTLWASNSSGTNYGGIDSDSGISWYRSASSSYQGWICWEAL</sequence>
<dbReference type="Gene3D" id="2.60.40.10">
    <property type="entry name" value="Immunoglobulins"/>
    <property type="match status" value="2"/>
</dbReference>
<dbReference type="InterPro" id="IPR013783">
    <property type="entry name" value="Ig-like_fold"/>
</dbReference>
<organism evidence="3 4">
    <name type="scientific">Yersinia hibernica</name>
    <dbReference type="NCBI Taxonomy" id="2339259"/>
    <lineage>
        <taxon>Bacteria</taxon>
        <taxon>Pseudomonadati</taxon>
        <taxon>Pseudomonadota</taxon>
        <taxon>Gammaproteobacteria</taxon>
        <taxon>Enterobacterales</taxon>
        <taxon>Yersiniaceae</taxon>
        <taxon>Yersinia</taxon>
    </lineage>
</organism>
<dbReference type="PANTHER" id="PTHR39576">
    <property type="entry name" value="ATTACHING AND EFFACING PROTEIN HOMOLOG-RELATED-RELATED"/>
    <property type="match status" value="1"/>
</dbReference>
<dbReference type="InterPro" id="IPR048658">
    <property type="entry name" value="Invasin_D4"/>
</dbReference>
<dbReference type="InterPro" id="IPR015217">
    <property type="entry name" value="Invasin_dom_3"/>
</dbReference>
<evidence type="ECO:0000259" key="2">
    <source>
        <dbReference type="PROSITE" id="PS51127"/>
    </source>
</evidence>
<dbReference type="Gene3D" id="2.60.40.1080">
    <property type="match status" value="1"/>
</dbReference>
<dbReference type="PROSITE" id="PS51127">
    <property type="entry name" value="BIG1"/>
    <property type="match status" value="1"/>
</dbReference>
<reference evidence="4" key="1">
    <citation type="submission" date="2018-09" db="EMBL/GenBank/DDBJ databases">
        <title>Yersinia hibernicus sp. nov.</title>
        <authorList>
            <person name="Nguyen S.V."/>
            <person name="Mundanda D.M."/>
            <person name="Anes J."/>
            <person name="Fanning S."/>
        </authorList>
    </citation>
    <scope>NUCLEOTIDE SEQUENCE [LARGE SCALE GENOMIC DNA]</scope>
    <source>
        <strain evidence="4">CFS1934</strain>
    </source>
</reference>
<dbReference type="InterPro" id="IPR003344">
    <property type="entry name" value="Big_1_dom"/>
</dbReference>
<dbReference type="PRINTS" id="PR01369">
    <property type="entry name" value="INTIMIN"/>
</dbReference>
<dbReference type="Pfam" id="PF21764">
    <property type="entry name" value="Invasin_D4"/>
    <property type="match status" value="1"/>
</dbReference>
<accession>A0ABX5R5E2</accession>
<dbReference type="SMART" id="SM00634">
    <property type="entry name" value="BID_1"/>
    <property type="match status" value="2"/>
</dbReference>
<dbReference type="Pfam" id="PF09134">
    <property type="entry name" value="Invasin_D3"/>
    <property type="match status" value="2"/>
</dbReference>
<proteinExistence type="inferred from homology"/>
<dbReference type="SUPFAM" id="SSF49373">
    <property type="entry name" value="Invasin/intimin cell-adhesion fragments"/>
    <property type="match status" value="3"/>
</dbReference>
<dbReference type="PANTHER" id="PTHR39576:SF2">
    <property type="entry name" value="ATTACHING AND EFFACING PROTEIN HOMOLOG-RELATED"/>
    <property type="match status" value="1"/>
</dbReference>
<dbReference type="Pfam" id="PF11924">
    <property type="entry name" value="IAT_beta"/>
    <property type="match status" value="1"/>
</dbReference>
<keyword evidence="4" id="KW-1185">Reference proteome</keyword>